<dbReference type="Gene3D" id="1.10.238.10">
    <property type="entry name" value="EF-hand"/>
    <property type="match status" value="1"/>
</dbReference>
<dbReference type="GO" id="GO:0000159">
    <property type="term" value="C:protein phosphatase type 2A complex"/>
    <property type="evidence" value="ECO:0007669"/>
    <property type="project" value="TreeGrafter"/>
</dbReference>
<evidence type="ECO:0000313" key="6">
    <source>
        <dbReference type="Proteomes" id="UP001318040"/>
    </source>
</evidence>
<proteinExistence type="predicted"/>
<dbReference type="PROSITE" id="PS00018">
    <property type="entry name" value="EF_HAND_1"/>
    <property type="match status" value="1"/>
</dbReference>
<evidence type="ECO:0000313" key="9">
    <source>
        <dbReference type="RefSeq" id="XP_032827840.1"/>
    </source>
</evidence>
<dbReference type="Pfam" id="PF21161">
    <property type="entry name" value="P2R3B_EF-hand"/>
    <property type="match status" value="1"/>
</dbReference>
<dbReference type="GO" id="GO:0005509">
    <property type="term" value="F:calcium ion binding"/>
    <property type="evidence" value="ECO:0007669"/>
    <property type="project" value="InterPro"/>
</dbReference>
<dbReference type="SUPFAM" id="SSF47473">
    <property type="entry name" value="EF-hand"/>
    <property type="match status" value="2"/>
</dbReference>
<dbReference type="InterPro" id="IPR011992">
    <property type="entry name" value="EF-hand-dom_pair"/>
</dbReference>
<feature type="region of interest" description="Disordered" evidence="4">
    <location>
        <begin position="31"/>
        <end position="144"/>
    </location>
</feature>
<organism evidence="6 8">
    <name type="scientific">Petromyzon marinus</name>
    <name type="common">Sea lamprey</name>
    <dbReference type="NCBI Taxonomy" id="7757"/>
    <lineage>
        <taxon>Eukaryota</taxon>
        <taxon>Metazoa</taxon>
        <taxon>Chordata</taxon>
        <taxon>Craniata</taxon>
        <taxon>Vertebrata</taxon>
        <taxon>Cyclostomata</taxon>
        <taxon>Hyperoartia</taxon>
        <taxon>Petromyzontiformes</taxon>
        <taxon>Petromyzontidae</taxon>
        <taxon>Petromyzon</taxon>
    </lineage>
</organism>
<feature type="region of interest" description="Disordered" evidence="4">
    <location>
        <begin position="551"/>
        <end position="571"/>
    </location>
</feature>
<feature type="compositionally biased region" description="Low complexity" evidence="4">
    <location>
        <begin position="607"/>
        <end position="621"/>
    </location>
</feature>
<keyword evidence="6" id="KW-1185">Reference proteome</keyword>
<evidence type="ECO:0000256" key="3">
    <source>
        <dbReference type="ARBA" id="ARBA00093310"/>
    </source>
</evidence>
<dbReference type="RefSeq" id="XP_032827838.1">
    <property type="nucleotide sequence ID" value="XM_032971947.1"/>
</dbReference>
<feature type="compositionally biased region" description="Basic and acidic residues" evidence="4">
    <location>
        <begin position="624"/>
        <end position="636"/>
    </location>
</feature>
<dbReference type="RefSeq" id="XP_032827839.1">
    <property type="nucleotide sequence ID" value="XM_032971948.1"/>
</dbReference>
<feature type="region of interest" description="Disordered" evidence="4">
    <location>
        <begin position="588"/>
        <end position="653"/>
    </location>
</feature>
<feature type="compositionally biased region" description="Gly residues" evidence="4">
    <location>
        <begin position="179"/>
        <end position="198"/>
    </location>
</feature>
<dbReference type="KEGG" id="pmrn:116952530"/>
<dbReference type="FunFam" id="1.10.238.10:FF:000628">
    <property type="entry name" value="Serine/threonine-protein phosphatase 2A regulatory subunit B'' subunit beta"/>
    <property type="match status" value="1"/>
</dbReference>
<feature type="compositionally biased region" description="Low complexity" evidence="4">
    <location>
        <begin position="97"/>
        <end position="120"/>
    </location>
</feature>
<evidence type="ECO:0000313" key="7">
    <source>
        <dbReference type="RefSeq" id="XP_032827838.1"/>
    </source>
</evidence>
<keyword evidence="1" id="KW-0479">Metal-binding</keyword>
<dbReference type="InterPro" id="IPR041534">
    <property type="entry name" value="EF-hand_13"/>
</dbReference>
<dbReference type="PANTHER" id="PTHR14095:SF3">
    <property type="entry name" value="SERINE_THREONINE-PROTEIN PHOSPHATASE 2A REGULATORY SUBUNIT B'' SUBUNIT ALPHA"/>
    <property type="match status" value="1"/>
</dbReference>
<feature type="compositionally biased region" description="Basic residues" evidence="4">
    <location>
        <begin position="121"/>
        <end position="140"/>
    </location>
</feature>
<dbReference type="InterPro" id="IPR018247">
    <property type="entry name" value="EF_Hand_1_Ca_BS"/>
</dbReference>
<evidence type="ECO:0000256" key="1">
    <source>
        <dbReference type="ARBA" id="ARBA00022723"/>
    </source>
</evidence>
<dbReference type="PANTHER" id="PTHR14095">
    <property type="entry name" value="PHOSPHATASE 2A REGULATORY SUBUNIT-RELATED"/>
    <property type="match status" value="1"/>
</dbReference>
<dbReference type="Proteomes" id="UP001318040">
    <property type="component" value="Chromosome 47"/>
</dbReference>
<gene>
    <name evidence="7 8 9" type="primary">LOC116952530</name>
</gene>
<evidence type="ECO:0000256" key="2">
    <source>
        <dbReference type="ARBA" id="ARBA00022837"/>
    </source>
</evidence>
<dbReference type="PROSITE" id="PS50222">
    <property type="entry name" value="EF_HAND_2"/>
    <property type="match status" value="1"/>
</dbReference>
<dbReference type="InterPro" id="IPR048855">
    <property type="entry name" value="P2R3A_B_D_EF-hand"/>
</dbReference>
<comment type="function">
    <text evidence="3">The B regulatory subunit might modulate substrate selectivity and catalytic activity, and might also direct the localization of the catalytic enzyme to a particular subcellular compartment.</text>
</comment>
<keyword evidence="2" id="KW-0106">Calcium</keyword>
<sequence length="1168" mass="128884">MESRWLDQQAVPYTLKMSSVQRFGSVLVERSPMGPVHYSPASLQDAQPPAAGPRRPSTEPTAAPLHSLPRYGETAGRRNGLPHHRSWASADGEHHAGTQQQYQQPQQNLDQQHHQQQQLYQHHHDHHGLHHNNNHHHQHVGPHAAPQKNTVINLASGKAKEVSGDWSKVAALSPSTGSSVGGGPSSGSGGSGGGGGGHQPASTTNPPGVVMRRAGGRKVKAETGSQRESQLFAMELAELMSSATANSETRDLGLPGLPLGGLLTPADVEGLLKRAYGREGIESCLHILLRCSEDLKQCTEIIRRSIRQRKSSPNGGGGSDEDAETQYRQLVSQLSMHLRKLPTPQEGLDGPRQEALADFLQSLCELQGVAEHGGERPPRYEDVVGPVIPDAVGGAKAGSPLEGLSDDERVAAARSPVSDVLSGSVPVQIRRVLPEEGVGCTEALHIVEEREDVGVSPKSSLPTTAQGQGLFLSSDKQLQSPRYVYAPWVSRQWNLEAVGSPSQVIGKQGLVQDFPRAGQFTHDGVSGVTLPETGAAVAHRTGMQRPSVIVSHRGNRPGERHVETSPSHEEEMMDLERLINELEEFSRSAGCADNGGSGDTATRKHSATAPSASTGTAISASGLRSDKEAVDRENQVQHRVIGSARSTTTDSPLVDGVKQSYRIESLANRWGAGRHGADQVVLSQSPRVLKVAPASSTAAGVKDKKSLPPALPKPQVAPAHSLVPRFYFPHGRPAPTGPTSDQMIERVEESFTPYPDERADIHQMATVAKACGCPVYWKSALFHAASGERTGFVSVHTFVAMWRKLLRTCHDDSAKFVALLARPGCSYLVQEDFIPLLQDIVDSHPGLTFLKEAPEFHSRYITTVIQRVFYTVNRSWSGRISLTELRKSNFLQTLALLEEEEDINQITDYFSYEHFYVIYCKFWELDTDHDLYIDRKDLEKHNDHAISSRMIDRIFSGAVTRGPATKREKRMSYADFVWFLISEEDKKTATSVEYWFRCMDLDGDGVLSMYELEHFYGEQCARMDKLGIEPLPLSDCLCQMLDLVKPQVEGKITLKDLKRCRMAYVFFDTFFNLEKYLEHEQKDPFSVQKEADGEVPESSDWDRYAAEEYEILVAEESANQRMQAISYEEDLEEALLGKQVGRLTLSDPPNPTTRFSDDQYEYDDDFEY</sequence>
<evidence type="ECO:0000256" key="4">
    <source>
        <dbReference type="SAM" id="MobiDB-lite"/>
    </source>
</evidence>
<dbReference type="RefSeq" id="XP_032827840.1">
    <property type="nucleotide sequence ID" value="XM_032971949.1"/>
</dbReference>
<feature type="compositionally biased region" description="Acidic residues" evidence="4">
    <location>
        <begin position="1158"/>
        <end position="1168"/>
    </location>
</feature>
<reference evidence="7 8" key="1">
    <citation type="submission" date="2025-04" db="UniProtKB">
        <authorList>
            <consortium name="RefSeq"/>
        </authorList>
    </citation>
    <scope>IDENTIFICATION</scope>
    <source>
        <tissue evidence="7 8">Sperm</tissue>
    </source>
</reference>
<feature type="region of interest" description="Disordered" evidence="4">
    <location>
        <begin position="170"/>
        <end position="226"/>
    </location>
</feature>
<feature type="region of interest" description="Disordered" evidence="4">
    <location>
        <begin position="1142"/>
        <end position="1168"/>
    </location>
</feature>
<dbReference type="Pfam" id="PF13499">
    <property type="entry name" value="EF-hand_7"/>
    <property type="match status" value="1"/>
</dbReference>
<feature type="domain" description="EF-hand" evidence="5">
    <location>
        <begin position="987"/>
        <end position="1022"/>
    </location>
</feature>
<dbReference type="Pfam" id="PF17958">
    <property type="entry name" value="EF-hand_13"/>
    <property type="match status" value="1"/>
</dbReference>
<dbReference type="GO" id="GO:0019888">
    <property type="term" value="F:protein phosphatase regulator activity"/>
    <property type="evidence" value="ECO:0007669"/>
    <property type="project" value="TreeGrafter"/>
</dbReference>
<protein>
    <submittedName>
        <fullName evidence="7 8">Uncharacterized protein LOC116952530 isoform X1</fullName>
    </submittedName>
</protein>
<evidence type="ECO:0000313" key="8">
    <source>
        <dbReference type="RefSeq" id="XP_032827839.1"/>
    </source>
</evidence>
<accession>A0AAJ7XAR8</accession>
<evidence type="ECO:0000259" key="5">
    <source>
        <dbReference type="PROSITE" id="PS50222"/>
    </source>
</evidence>
<name>A0AAJ7XAR8_PETMA</name>
<dbReference type="InterPro" id="IPR002048">
    <property type="entry name" value="EF_hand_dom"/>
</dbReference>
<dbReference type="FunFam" id="1.10.238.230:FF:000001">
    <property type="entry name" value="Serine/threonine-protein phosphatase 2A regulatory subunit B'' subunit beta"/>
    <property type="match status" value="1"/>
</dbReference>
<dbReference type="Gene3D" id="1.10.238.220">
    <property type="match status" value="1"/>
</dbReference>
<dbReference type="AlphaFoldDB" id="A0AAJ7XAR8"/>
<dbReference type="FunFam" id="1.10.238.220:FF:000001">
    <property type="entry name" value="Serine/threonine-protein phosphatase 2A regulatory subunit B'' subunit alpha"/>
    <property type="match status" value="1"/>
</dbReference>
<feature type="compositionally biased region" description="Basic and acidic residues" evidence="4">
    <location>
        <begin position="556"/>
        <end position="571"/>
    </location>
</feature>
<dbReference type="CTD" id="5523"/>
<dbReference type="Gene3D" id="1.10.238.230">
    <property type="match status" value="1"/>
</dbReference>